<evidence type="ECO:0000313" key="4">
    <source>
        <dbReference type="Proteomes" id="UP000682134"/>
    </source>
</evidence>
<dbReference type="SUPFAM" id="SSF47413">
    <property type="entry name" value="lambda repressor-like DNA-binding domains"/>
    <property type="match status" value="1"/>
</dbReference>
<organism evidence="3 4">
    <name type="scientific">Gottfriedia endophytica</name>
    <dbReference type="NCBI Taxonomy" id="2820819"/>
    <lineage>
        <taxon>Bacteria</taxon>
        <taxon>Bacillati</taxon>
        <taxon>Bacillota</taxon>
        <taxon>Bacilli</taxon>
        <taxon>Bacillales</taxon>
        <taxon>Bacillaceae</taxon>
        <taxon>Gottfriedia</taxon>
    </lineage>
</organism>
<dbReference type="GO" id="GO:0003677">
    <property type="term" value="F:DNA binding"/>
    <property type="evidence" value="ECO:0007669"/>
    <property type="project" value="UniProtKB-KW"/>
</dbReference>
<keyword evidence="4" id="KW-1185">Reference proteome</keyword>
<evidence type="ECO:0000256" key="1">
    <source>
        <dbReference type="ARBA" id="ARBA00023125"/>
    </source>
</evidence>
<gene>
    <name evidence="3" type="ORF">J5Y03_10250</name>
</gene>
<comment type="caution">
    <text evidence="3">The sequence shown here is derived from an EMBL/GenBank/DDBJ whole genome shotgun (WGS) entry which is preliminary data.</text>
</comment>
<dbReference type="InterPro" id="IPR001387">
    <property type="entry name" value="Cro/C1-type_HTH"/>
</dbReference>
<dbReference type="Gene3D" id="1.10.260.40">
    <property type="entry name" value="lambda repressor-like DNA-binding domains"/>
    <property type="match status" value="1"/>
</dbReference>
<evidence type="ECO:0000259" key="2">
    <source>
        <dbReference type="PROSITE" id="PS50943"/>
    </source>
</evidence>
<dbReference type="Proteomes" id="UP000682134">
    <property type="component" value="Unassembled WGS sequence"/>
</dbReference>
<dbReference type="EMBL" id="JAGIYQ010000005">
    <property type="protein sequence ID" value="MBP0725569.1"/>
    <property type="molecule type" value="Genomic_DNA"/>
</dbReference>
<feature type="domain" description="HTH cro/C1-type" evidence="2">
    <location>
        <begin position="8"/>
        <end position="62"/>
    </location>
</feature>
<dbReference type="PANTHER" id="PTHR46558:SF11">
    <property type="entry name" value="HTH-TYPE TRANSCRIPTIONAL REGULATOR XRE"/>
    <property type="match status" value="1"/>
</dbReference>
<dbReference type="PROSITE" id="PS50943">
    <property type="entry name" value="HTH_CROC1"/>
    <property type="match status" value="1"/>
</dbReference>
<protein>
    <submittedName>
        <fullName evidence="3">Helix-turn-helix transcriptional regulator</fullName>
    </submittedName>
</protein>
<dbReference type="CDD" id="cd00093">
    <property type="entry name" value="HTH_XRE"/>
    <property type="match status" value="1"/>
</dbReference>
<accession>A0A940SK33</accession>
<dbReference type="SMART" id="SM00530">
    <property type="entry name" value="HTH_XRE"/>
    <property type="match status" value="1"/>
</dbReference>
<dbReference type="RefSeq" id="WP_209405242.1">
    <property type="nucleotide sequence ID" value="NZ_JAGIYQ010000005.1"/>
</dbReference>
<reference evidence="3" key="1">
    <citation type="submission" date="2021-04" db="EMBL/GenBank/DDBJ databases">
        <title>Genome seq and assembly of Bacillus sp.</title>
        <authorList>
            <person name="Chhetri G."/>
        </authorList>
    </citation>
    <scope>NUCLEOTIDE SEQUENCE</scope>
    <source>
        <strain evidence="3">RG28</strain>
    </source>
</reference>
<evidence type="ECO:0000313" key="3">
    <source>
        <dbReference type="EMBL" id="MBP0725569.1"/>
    </source>
</evidence>
<sequence length="117" mass="13550">MDIVGKKVKELREKRGLSQLDLAETLEINNSVLSRIESGKRPVEDVLVIKFADFFNVTSDYLLGRSTHPELTREQDIIISKKTYELIDAIEKLPQEVRETIEKSVYLYSELSKKHKN</sequence>
<dbReference type="PANTHER" id="PTHR46558">
    <property type="entry name" value="TRACRIPTIONAL REGULATORY PROTEIN-RELATED-RELATED"/>
    <property type="match status" value="1"/>
</dbReference>
<name>A0A940SK33_9BACI</name>
<dbReference type="AlphaFoldDB" id="A0A940SK33"/>
<proteinExistence type="predicted"/>
<keyword evidence="1" id="KW-0238">DNA-binding</keyword>
<dbReference type="Pfam" id="PF01381">
    <property type="entry name" value="HTH_3"/>
    <property type="match status" value="1"/>
</dbReference>
<dbReference type="InterPro" id="IPR010982">
    <property type="entry name" value="Lambda_DNA-bd_dom_sf"/>
</dbReference>